<reference evidence="2" key="1">
    <citation type="submission" date="2015-11" db="EMBL/GenBank/DDBJ databases">
        <authorList>
            <person name="Zhang Y."/>
            <person name="Guo Z."/>
        </authorList>
    </citation>
    <scope>NUCLEOTIDE SEQUENCE</scope>
    <source>
        <strain evidence="2">BN30871</strain>
    </source>
</reference>
<feature type="chain" id="PRO_5006630039" description="Haloacid dehalogenase-like hydrolase" evidence="1">
    <location>
        <begin position="25"/>
        <end position="306"/>
    </location>
</feature>
<evidence type="ECO:0008006" key="3">
    <source>
        <dbReference type="Google" id="ProtNLM"/>
    </source>
</evidence>
<dbReference type="Gene3D" id="3.40.50.1000">
    <property type="entry name" value="HAD superfamily/HAD-like"/>
    <property type="match status" value="1"/>
</dbReference>
<name>A0A0S4XPD6_9BACT</name>
<dbReference type="EMBL" id="FAXN01000054">
    <property type="protein sequence ID" value="CUV65945.1"/>
    <property type="molecule type" value="Genomic_DNA"/>
</dbReference>
<dbReference type="InterPro" id="IPR023214">
    <property type="entry name" value="HAD_sf"/>
</dbReference>
<dbReference type="InterPro" id="IPR036412">
    <property type="entry name" value="HAD-like_sf"/>
</dbReference>
<evidence type="ECO:0000313" key="2">
    <source>
        <dbReference type="EMBL" id="CUV65945.1"/>
    </source>
</evidence>
<gene>
    <name evidence="2" type="ORF">BN3087_520014</name>
</gene>
<accession>A0A0S4XPD6</accession>
<organism evidence="2">
    <name type="scientific">Sulfurovum sp. enrichment culture clone C5</name>
    <dbReference type="NCBI Taxonomy" id="497650"/>
    <lineage>
        <taxon>Bacteria</taxon>
        <taxon>Pseudomonadati</taxon>
        <taxon>Campylobacterota</taxon>
        <taxon>Epsilonproteobacteria</taxon>
        <taxon>Campylobacterales</taxon>
        <taxon>Sulfurovaceae</taxon>
        <taxon>Sulfurovum</taxon>
        <taxon>environmental samples</taxon>
    </lineage>
</organism>
<evidence type="ECO:0000256" key="1">
    <source>
        <dbReference type="SAM" id="SignalP"/>
    </source>
</evidence>
<dbReference type="Pfam" id="PF12710">
    <property type="entry name" value="HAD"/>
    <property type="match status" value="1"/>
</dbReference>
<sequence length="306" mass="34365">MKHKIMAFISIVASMLLFCLPAMAKEEHSDIVISKIINTKQAILKNAKDPSSSKFIFLAFWDFDGTILKGDCSEGLESNGTSLYKGLAEMAINSGYSSVYSPKGGAQKFWKDYRYMEQDIGKWLAYPFIPQMLYGAKQRDIYKLSEKYFKDVLSDYYFNSSVQILKALEKDGVECHVISASADVFLDAAAPTLGLDVGRFHGIEVRIKDGRLTRELVYPITWSDGKREKLISIVKEIEQQHPDKQAVVLAAFGNSYGTDGSFMKYVATQKLLKGDPVTVMINGGDAPTQYRNLFIKVEQSETIKKH</sequence>
<feature type="signal peptide" evidence="1">
    <location>
        <begin position="1"/>
        <end position="24"/>
    </location>
</feature>
<dbReference type="AlphaFoldDB" id="A0A0S4XPD6"/>
<protein>
    <recommendedName>
        <fullName evidence="3">Haloacid dehalogenase-like hydrolase</fullName>
    </recommendedName>
</protein>
<proteinExistence type="predicted"/>
<keyword evidence="1" id="KW-0732">Signal</keyword>
<dbReference type="SUPFAM" id="SSF56784">
    <property type="entry name" value="HAD-like"/>
    <property type="match status" value="1"/>
</dbReference>